<evidence type="ECO:0000313" key="2">
    <source>
        <dbReference type="Proteomes" id="UP000060787"/>
    </source>
</evidence>
<dbReference type="Proteomes" id="UP000060787">
    <property type="component" value="Chromosome"/>
</dbReference>
<dbReference type="KEGG" id="lab:LA76x_1348"/>
<gene>
    <name evidence="1" type="ORF">LA76x_1348</name>
</gene>
<keyword evidence="2" id="KW-1185">Reference proteome</keyword>
<proteinExistence type="predicted"/>
<dbReference type="EMBL" id="CP011129">
    <property type="protein sequence ID" value="ALN79505.1"/>
    <property type="molecule type" value="Genomic_DNA"/>
</dbReference>
<dbReference type="STRING" id="84531.LA76x_1348"/>
<sequence length="139" mass="15528">MTKVADIVKSALQELTVIDEQETPSAEAMRSGIDWLNRMMRRWEANLLALGWSTVAGPDDDLPAPEEAEEAIVLNLALKLRRSYGVPLGDVPDLPKDARDAYALLLRDQEVATPIQPILDAPEPDYYGADRFRSSAWDY</sequence>
<protein>
    <submittedName>
        <fullName evidence="1">p22 tail accessory factor family protein</fullName>
    </submittedName>
</protein>
<dbReference type="Pfam" id="PF11650">
    <property type="entry name" value="P22_Tail-4"/>
    <property type="match status" value="1"/>
</dbReference>
<dbReference type="PATRIC" id="fig|84531.8.peg.1377"/>
<dbReference type="InterPro" id="IPR038258">
    <property type="entry name" value="Gp4_sf"/>
</dbReference>
<evidence type="ECO:0000313" key="1">
    <source>
        <dbReference type="EMBL" id="ALN79505.1"/>
    </source>
</evidence>
<name>A0A0S2F7Q4_LYSAN</name>
<dbReference type="AlphaFoldDB" id="A0A0S2F7Q4"/>
<reference evidence="1 2" key="1">
    <citation type="journal article" date="2015" name="BMC Genomics">
        <title>Comparative genomics and metabolic profiling of the genus Lysobacter.</title>
        <authorList>
            <person name="de Bruijn I."/>
            <person name="Cheng X."/>
            <person name="de Jager V."/>
            <person name="Exposito R.G."/>
            <person name="Watrous J."/>
            <person name="Patel N."/>
            <person name="Postma J."/>
            <person name="Dorrestein P.C."/>
            <person name="Kobayashi D."/>
            <person name="Raaijmakers J.M."/>
        </authorList>
    </citation>
    <scope>NUCLEOTIDE SEQUENCE [LARGE SCALE GENOMIC DNA]</scope>
    <source>
        <strain evidence="1 2">76</strain>
    </source>
</reference>
<accession>A0A0S2F7Q4</accession>
<dbReference type="InterPro" id="IPR020362">
    <property type="entry name" value="Tail_accessory_Gp4"/>
</dbReference>
<dbReference type="Gene3D" id="1.10.3230.20">
    <property type="entry name" value="P22 tail accessory factor (Gp4)"/>
    <property type="match status" value="1"/>
</dbReference>
<organism evidence="1 2">
    <name type="scientific">Lysobacter antibioticus</name>
    <dbReference type="NCBI Taxonomy" id="84531"/>
    <lineage>
        <taxon>Bacteria</taxon>
        <taxon>Pseudomonadati</taxon>
        <taxon>Pseudomonadota</taxon>
        <taxon>Gammaproteobacteria</taxon>
        <taxon>Lysobacterales</taxon>
        <taxon>Lysobacteraceae</taxon>
        <taxon>Lysobacter</taxon>
    </lineage>
</organism>